<evidence type="ECO:0000256" key="1">
    <source>
        <dbReference type="SAM" id="MobiDB-lite"/>
    </source>
</evidence>
<feature type="region of interest" description="Disordered" evidence="1">
    <location>
        <begin position="1"/>
        <end position="20"/>
    </location>
</feature>
<keyword evidence="2" id="KW-0472">Membrane</keyword>
<evidence type="ECO:0000313" key="3">
    <source>
        <dbReference type="EMBL" id="MFC6196596.1"/>
    </source>
</evidence>
<dbReference type="EMBL" id="JBHSSW010000001">
    <property type="protein sequence ID" value="MFC6196596.1"/>
    <property type="molecule type" value="Genomic_DNA"/>
</dbReference>
<gene>
    <name evidence="3" type="ORF">ACFQDM_00825</name>
</gene>
<name>A0ABW1S5T1_9PROT</name>
<dbReference type="Proteomes" id="UP001596303">
    <property type="component" value="Unassembled WGS sequence"/>
</dbReference>
<evidence type="ECO:0000313" key="4">
    <source>
        <dbReference type="Proteomes" id="UP001596303"/>
    </source>
</evidence>
<sequence>MSHPNLDTEQARQGERKSGMPTVLAVSTIAAALVVGLLFVFFGAGI</sequence>
<feature type="compositionally biased region" description="Basic and acidic residues" evidence="1">
    <location>
        <begin position="9"/>
        <end position="18"/>
    </location>
</feature>
<keyword evidence="2" id="KW-1133">Transmembrane helix</keyword>
<reference evidence="4" key="1">
    <citation type="journal article" date="2019" name="Int. J. Syst. Evol. Microbiol.">
        <title>The Global Catalogue of Microorganisms (GCM) 10K type strain sequencing project: providing services to taxonomists for standard genome sequencing and annotation.</title>
        <authorList>
            <consortium name="The Broad Institute Genomics Platform"/>
            <consortium name="The Broad Institute Genome Sequencing Center for Infectious Disease"/>
            <person name="Wu L."/>
            <person name="Ma J."/>
        </authorList>
    </citation>
    <scope>NUCLEOTIDE SEQUENCE [LARGE SCALE GENOMIC DNA]</scope>
    <source>
        <strain evidence="4">CGMCC-1.15741</strain>
    </source>
</reference>
<accession>A0ABW1S5T1</accession>
<keyword evidence="2" id="KW-0812">Transmembrane</keyword>
<comment type="caution">
    <text evidence="3">The sequence shown here is derived from an EMBL/GenBank/DDBJ whole genome shotgun (WGS) entry which is preliminary data.</text>
</comment>
<proteinExistence type="predicted"/>
<dbReference type="RefSeq" id="WP_377374200.1">
    <property type="nucleotide sequence ID" value="NZ_JBHSSW010000001.1"/>
</dbReference>
<feature type="transmembrane region" description="Helical" evidence="2">
    <location>
        <begin position="21"/>
        <end position="44"/>
    </location>
</feature>
<protein>
    <submittedName>
        <fullName evidence="3">Uncharacterized protein</fullName>
    </submittedName>
</protein>
<keyword evidence="4" id="KW-1185">Reference proteome</keyword>
<organism evidence="3 4">
    <name type="scientific">Ponticaulis profundi</name>
    <dbReference type="NCBI Taxonomy" id="2665222"/>
    <lineage>
        <taxon>Bacteria</taxon>
        <taxon>Pseudomonadati</taxon>
        <taxon>Pseudomonadota</taxon>
        <taxon>Alphaproteobacteria</taxon>
        <taxon>Hyphomonadales</taxon>
        <taxon>Hyphomonadaceae</taxon>
        <taxon>Ponticaulis</taxon>
    </lineage>
</organism>
<evidence type="ECO:0000256" key="2">
    <source>
        <dbReference type="SAM" id="Phobius"/>
    </source>
</evidence>